<name>A0ABT4ALE7_9BACT</name>
<evidence type="ECO:0000259" key="3">
    <source>
        <dbReference type="PROSITE" id="PS50893"/>
    </source>
</evidence>
<comment type="caution">
    <text evidence="4">The sequence shown here is derived from an EMBL/GenBank/DDBJ whole genome shotgun (WGS) entry which is preliminary data.</text>
</comment>
<evidence type="ECO:0000256" key="1">
    <source>
        <dbReference type="ARBA" id="ARBA00022741"/>
    </source>
</evidence>
<keyword evidence="2 4" id="KW-0067">ATP-binding</keyword>
<feature type="domain" description="ABC transporter" evidence="3">
    <location>
        <begin position="12"/>
        <end position="225"/>
    </location>
</feature>
<evidence type="ECO:0000313" key="4">
    <source>
        <dbReference type="EMBL" id="MCY1082532.1"/>
    </source>
</evidence>
<dbReference type="PROSITE" id="PS50893">
    <property type="entry name" value="ABC_TRANSPORTER_2"/>
    <property type="match status" value="1"/>
</dbReference>
<protein>
    <submittedName>
        <fullName evidence="4">ATP-binding cassette domain-containing protein</fullName>
    </submittedName>
</protein>
<dbReference type="SUPFAM" id="SSF52540">
    <property type="entry name" value="P-loop containing nucleoside triphosphate hydrolases"/>
    <property type="match status" value="1"/>
</dbReference>
<dbReference type="GO" id="GO:0005524">
    <property type="term" value="F:ATP binding"/>
    <property type="evidence" value="ECO:0007669"/>
    <property type="project" value="UniProtKB-KW"/>
</dbReference>
<dbReference type="Gene3D" id="3.40.50.300">
    <property type="entry name" value="P-loop containing nucleotide triphosphate hydrolases"/>
    <property type="match status" value="1"/>
</dbReference>
<reference evidence="4 5" key="1">
    <citation type="submission" date="2022-11" db="EMBL/GenBank/DDBJ databases">
        <title>Minimal conservation of predation-associated metabolite biosynthetic gene clusters underscores biosynthetic potential of Myxococcota including descriptions for ten novel species: Archangium lansinium sp. nov., Myxococcus landrumus sp. nov., Nannocystis bai.</title>
        <authorList>
            <person name="Ahearne A."/>
            <person name="Stevens C."/>
            <person name="Phillips K."/>
        </authorList>
    </citation>
    <scope>NUCLEOTIDE SEQUENCE [LARGE SCALE GENOMIC DNA]</scope>
    <source>
        <strain evidence="4 5">MIWBW</strain>
    </source>
</reference>
<dbReference type="Proteomes" id="UP001207654">
    <property type="component" value="Unassembled WGS sequence"/>
</dbReference>
<dbReference type="SMART" id="SM00382">
    <property type="entry name" value="AAA"/>
    <property type="match status" value="1"/>
</dbReference>
<keyword evidence="1" id="KW-0547">Nucleotide-binding</keyword>
<dbReference type="InterPro" id="IPR027417">
    <property type="entry name" value="P-loop_NTPase"/>
</dbReference>
<dbReference type="InterPro" id="IPR017871">
    <property type="entry name" value="ABC_transporter-like_CS"/>
</dbReference>
<dbReference type="PANTHER" id="PTHR24220">
    <property type="entry name" value="IMPORT ATP-BINDING PROTEIN"/>
    <property type="match status" value="1"/>
</dbReference>
<sequence length="227" mass="24507">METRASEPLVEVRGLTVRYAPGQPPILEGLDLTLRRGETVALMGPSGSGKSTLLVHLVGLRPPEGGEVHIQGRALSTLRPRELEQLRAMTIGFVFQRAALLPFLTVQENLLLALEPLPEEARGTSRARLELLLEAMQLGPLAHRRADVLSVGEAQRVAVARALIKQPPLVIADEPTGALDAANAAVVGELLLAPEENRSRAVLVATHDERVAARCDRVLKLQEGRCC</sequence>
<evidence type="ECO:0000256" key="2">
    <source>
        <dbReference type="ARBA" id="ARBA00022840"/>
    </source>
</evidence>
<organism evidence="4 5">
    <name type="scientific">Archangium lansingense</name>
    <dbReference type="NCBI Taxonomy" id="2995310"/>
    <lineage>
        <taxon>Bacteria</taxon>
        <taxon>Pseudomonadati</taxon>
        <taxon>Myxococcota</taxon>
        <taxon>Myxococcia</taxon>
        <taxon>Myxococcales</taxon>
        <taxon>Cystobacterineae</taxon>
        <taxon>Archangiaceae</taxon>
        <taxon>Archangium</taxon>
    </lineage>
</organism>
<proteinExistence type="predicted"/>
<dbReference type="RefSeq" id="WP_267541096.1">
    <property type="nucleotide sequence ID" value="NZ_JAPNKA010000001.1"/>
</dbReference>
<keyword evidence="5" id="KW-1185">Reference proteome</keyword>
<dbReference type="PROSITE" id="PS00211">
    <property type="entry name" value="ABC_TRANSPORTER_1"/>
    <property type="match status" value="1"/>
</dbReference>
<dbReference type="InterPro" id="IPR003593">
    <property type="entry name" value="AAA+_ATPase"/>
</dbReference>
<gene>
    <name evidence="4" type="ORF">OV287_49605</name>
</gene>
<evidence type="ECO:0000313" key="5">
    <source>
        <dbReference type="Proteomes" id="UP001207654"/>
    </source>
</evidence>
<dbReference type="InterPro" id="IPR003439">
    <property type="entry name" value="ABC_transporter-like_ATP-bd"/>
</dbReference>
<dbReference type="Pfam" id="PF00005">
    <property type="entry name" value="ABC_tran"/>
    <property type="match status" value="1"/>
</dbReference>
<dbReference type="InterPro" id="IPR015854">
    <property type="entry name" value="ABC_transpr_LolD-like"/>
</dbReference>
<dbReference type="EMBL" id="JAPNKA010000001">
    <property type="protein sequence ID" value="MCY1082532.1"/>
    <property type="molecule type" value="Genomic_DNA"/>
</dbReference>
<accession>A0ABT4ALE7</accession>